<dbReference type="InterPro" id="IPR001616">
    <property type="entry name" value="Herpes_alk_exo"/>
</dbReference>
<keyword evidence="1" id="KW-1048">Host nucleus</keyword>
<protein>
    <submittedName>
        <fullName evidence="8">Deoxyribonuclease</fullName>
    </submittedName>
</protein>
<dbReference type="GO" id="GO:0003677">
    <property type="term" value="F:DNA binding"/>
    <property type="evidence" value="ECO:0007669"/>
    <property type="project" value="InterPro"/>
</dbReference>
<name>A0A889IY94_9GAMA</name>
<accession>A0A889IY94</accession>
<keyword evidence="4" id="KW-0255">Endonuclease</keyword>
<reference evidence="8" key="1">
    <citation type="submission" date="2019-10" db="EMBL/GenBank/DDBJ databases">
        <title>Otarine herpesvirus 4 in Northern fur seal genital swab.</title>
        <authorList>
            <person name="Deming A.C."/>
            <person name="Wellehan J.F.X."/>
            <person name="Gulland F.M.D."/>
        </authorList>
    </citation>
    <scope>NUCLEOTIDE SEQUENCE</scope>
    <source>
        <strain evidence="8">Cu11-001</strain>
    </source>
</reference>
<dbReference type="Gene3D" id="1.20.120.860">
    <property type="entry name" value="Herpesvirus alkaline exonuclease, N-terminal domain"/>
    <property type="match status" value="1"/>
</dbReference>
<evidence type="ECO:0000256" key="2">
    <source>
        <dbReference type="ARBA" id="ARBA00022581"/>
    </source>
</evidence>
<evidence type="ECO:0000256" key="6">
    <source>
        <dbReference type="ARBA" id="ARBA00022839"/>
    </source>
</evidence>
<dbReference type="GO" id="GO:0004527">
    <property type="term" value="F:exonuclease activity"/>
    <property type="evidence" value="ECO:0007669"/>
    <property type="project" value="UniProtKB-KW"/>
</dbReference>
<keyword evidence="7" id="KW-1035">Host cytoplasm</keyword>
<proteinExistence type="inferred from homology"/>
<gene>
    <name evidence="8" type="primary">ORF37</name>
</gene>
<keyword evidence="2" id="KW-0945">Host-virus interaction</keyword>
<evidence type="ECO:0000256" key="4">
    <source>
        <dbReference type="ARBA" id="ARBA00022759"/>
    </source>
</evidence>
<sequence>MTTLHHGAARAEHITVLGIQPLLAELDGLDVHEQLDVIRSFTFSGFLRTPDVERFMATCYEVPQMPALRFVYLYFLCKRIEDYIGDARYSLCFEELMQQRRKRHRHSVAPLSVSCCGNPSNTCDDGIAVKKLGVDLPLSCSDKNLYSNEGLVENEYTDATTVSNGMDNETCALYIMPNSDGNACNTRTRIADVYRACRELSMDEKTHLCLIVEAMTRGQRDNVLWNVLRDGTISSSKFPRVLKRLNTAKNIFNPWPITNDYYVASPVAFGLRSEFTAKLVLSELVYPHKSPVPELGFMLSPADGIFGVSLDMCFNATISNNGTVQFPANCEVYEIKSRFKYLFAKSEFDPLHVPYQALYENPGSDTLATFIRAVPRPAVEVVHDGCIPTETEYLITTDTAWGHRTVRKRRLNAKHRETAIAIRLNARTQSVVYILDDPVHTGGKIGIKAKFPINVFANPRHAYFYQILLQYKIVKNYIQHAASAATVASTTASHTGTSTLTVTGGDVGAQNGSLSELNGPGCFPVEPTLSALGSLRAFVVSAFFRKRHSSDPIKCTIGSRQLSTELEIPVAIIVTPVIVPHAVVVDSVCKAADFWKSCAQEEFVYAPWAGSHLFAAGDITP</sequence>
<dbReference type="EMBL" id="MN545487">
    <property type="protein sequence ID" value="QRE02518.1"/>
    <property type="molecule type" value="Genomic_DNA"/>
</dbReference>
<dbReference type="InterPro" id="IPR034720">
    <property type="entry name" value="Viral_alk_exo"/>
</dbReference>
<dbReference type="InterPro" id="IPR011335">
    <property type="entry name" value="Restrct_endonuc-II-like"/>
</dbReference>
<keyword evidence="5" id="KW-0378">Hydrolase</keyword>
<evidence type="ECO:0000256" key="1">
    <source>
        <dbReference type="ARBA" id="ARBA00022562"/>
    </source>
</evidence>
<evidence type="ECO:0000256" key="3">
    <source>
        <dbReference type="ARBA" id="ARBA00022722"/>
    </source>
</evidence>
<evidence type="ECO:0000256" key="5">
    <source>
        <dbReference type="ARBA" id="ARBA00022801"/>
    </source>
</evidence>
<dbReference type="Pfam" id="PF01771">
    <property type="entry name" value="Viral_alk_exo"/>
    <property type="match status" value="2"/>
</dbReference>
<organism evidence="8">
    <name type="scientific">Otarine gammaherpesvirus 4</name>
    <dbReference type="NCBI Taxonomy" id="2801541"/>
    <lineage>
        <taxon>Viruses</taxon>
        <taxon>Duplodnaviria</taxon>
        <taxon>Heunggongvirae</taxon>
        <taxon>Peploviricota</taxon>
        <taxon>Herviviricetes</taxon>
        <taxon>Herpesvirales</taxon>
        <taxon>Orthoherpesviridae</taxon>
        <taxon>Gammaherpesvirinae</taxon>
    </lineage>
</organism>
<dbReference type="GO" id="GO:0004519">
    <property type="term" value="F:endonuclease activity"/>
    <property type="evidence" value="ECO:0007669"/>
    <property type="project" value="UniProtKB-KW"/>
</dbReference>
<evidence type="ECO:0000256" key="7">
    <source>
        <dbReference type="ARBA" id="ARBA00023200"/>
    </source>
</evidence>
<keyword evidence="3" id="KW-0540">Nuclease</keyword>
<dbReference type="HAMAP" id="MF_04009">
    <property type="entry name" value="HSV_AN"/>
    <property type="match status" value="1"/>
</dbReference>
<keyword evidence="6" id="KW-0269">Exonuclease</keyword>
<dbReference type="PRINTS" id="PR00924">
    <property type="entry name" value="ALKEXNUCLASE"/>
</dbReference>
<dbReference type="SUPFAM" id="SSF52980">
    <property type="entry name" value="Restriction endonuclease-like"/>
    <property type="match status" value="1"/>
</dbReference>
<evidence type="ECO:0000313" key="8">
    <source>
        <dbReference type="EMBL" id="QRE02518.1"/>
    </source>
</evidence>